<accession>A0ABV2GFR2</accession>
<dbReference type="Proteomes" id="UP001549204">
    <property type="component" value="Unassembled WGS sequence"/>
</dbReference>
<evidence type="ECO:0000256" key="1">
    <source>
        <dbReference type="SAM" id="MobiDB-lite"/>
    </source>
</evidence>
<comment type="caution">
    <text evidence="2">The sequence shown here is derived from an EMBL/GenBank/DDBJ whole genome shotgun (WGS) entry which is preliminary data.</text>
</comment>
<feature type="region of interest" description="Disordered" evidence="1">
    <location>
        <begin position="118"/>
        <end position="137"/>
    </location>
</feature>
<feature type="compositionally biased region" description="Basic and acidic residues" evidence="1">
    <location>
        <begin position="125"/>
        <end position="135"/>
    </location>
</feature>
<dbReference type="EMBL" id="JBEPMC010000001">
    <property type="protein sequence ID" value="MET3577129.1"/>
    <property type="molecule type" value="Genomic_DNA"/>
</dbReference>
<protein>
    <submittedName>
        <fullName evidence="2">Uncharacterized protein</fullName>
    </submittedName>
</protein>
<proteinExistence type="predicted"/>
<gene>
    <name evidence="2" type="ORF">ABID19_000144</name>
</gene>
<sequence length="318" mass="35459">MYTLPISDTTAIAIDDDEEDSWWVHVVDFEAKTIESFSVEGLGTVQSAHYDAGRGLIWVIVDGTIFAIQRSKRKMFEISPPPEPFYVYSVIGEGTHIYVSGEYSNLWRITVSGLQWEPLQTPEPKPPRSDDEKQQTRRVRAYARKYPPYYFGFKVGDDYVFCGALGALARVRGTSVEAQAIDTGARLVTGRVEGAQISLSADSPRAEIYLGDFDEGFEVIFSDNQRSLHRTAIHAGRRYIGIAEYPPSDLHNLYVHEKGELVPIETDCAREPLQLISLSSTGVALWAIDTIGMFRLSGGTWTLVEVDDLRSGVWPKGG</sequence>
<keyword evidence="3" id="KW-1185">Reference proteome</keyword>
<dbReference type="SUPFAM" id="SSF101898">
    <property type="entry name" value="NHL repeat"/>
    <property type="match status" value="1"/>
</dbReference>
<name>A0ABV2GFR2_9HYPH</name>
<organism evidence="2 3">
    <name type="scientific">Mesorhizobium robiniae</name>
    <dbReference type="NCBI Taxonomy" id="559315"/>
    <lineage>
        <taxon>Bacteria</taxon>
        <taxon>Pseudomonadati</taxon>
        <taxon>Pseudomonadota</taxon>
        <taxon>Alphaproteobacteria</taxon>
        <taxon>Hyphomicrobiales</taxon>
        <taxon>Phyllobacteriaceae</taxon>
        <taxon>Mesorhizobium</taxon>
    </lineage>
</organism>
<evidence type="ECO:0000313" key="2">
    <source>
        <dbReference type="EMBL" id="MET3577129.1"/>
    </source>
</evidence>
<evidence type="ECO:0000313" key="3">
    <source>
        <dbReference type="Proteomes" id="UP001549204"/>
    </source>
</evidence>
<reference evidence="2 3" key="1">
    <citation type="submission" date="2024-06" db="EMBL/GenBank/DDBJ databases">
        <title>Genomic Encyclopedia of Type Strains, Phase IV (KMG-IV): sequencing the most valuable type-strain genomes for metagenomic binning, comparative biology and taxonomic classification.</title>
        <authorList>
            <person name="Goeker M."/>
        </authorList>
    </citation>
    <scope>NUCLEOTIDE SEQUENCE [LARGE SCALE GENOMIC DNA]</scope>
    <source>
        <strain evidence="2 3">DSM 100022</strain>
    </source>
</reference>
<dbReference type="RefSeq" id="WP_354487201.1">
    <property type="nucleotide sequence ID" value="NZ_JBEPMC010000001.1"/>
</dbReference>